<evidence type="ECO:0000259" key="7">
    <source>
        <dbReference type="PROSITE" id="PS50106"/>
    </source>
</evidence>
<sequence length="537" mass="60541">MGRLNKIRIVGLTLFLFVATAFSGVQAQDVQTNMLKYGRLLQLIKSNYVDTTNIDDLTEKAIVKVLAELDPHSVYISREEVEKMNEPLQGSFEGIGISFNILKDTLLVVTTIPGGPSEKVGLQAGDRIVEVDGENVAGVGLENSDVFKMLRGDKGTVVNLKVLRKRAEGLLDFKIIRDKIPIHSLDASYMINNETGYIKLNRFSATTTEEFSEAITGLKKDTGFKNLVLDLRGNGGGYLKAAIELADQFLGAFKMVVYTEGENNRKKEYKASALGEFEQGKLVVLINEGSASASEIVAGAIQDWDRGVVIGRRSFGKGLVQQPYFLNDGSMVRLTTAHYYTPSGRCIQKAYDEGVEAYRHDYLKRLESGEFFTEDSVHFDESLMYETLNNKRAVYGGGGIMPDIFVPMDTSVHYAYFNQMVRKNIVYSNTLSYLDGNREKFTRKYTDFDTYQKSFEIDDKLIEKMFEEAEKEEIDYKEGDKEFARSLIKRQAKALIARDLFEVSKFYQIINEDSDEVKEALKVLNNASEYNNLLVEK</sequence>
<feature type="signal peptide" evidence="6">
    <location>
        <begin position="1"/>
        <end position="27"/>
    </location>
</feature>
<dbReference type="Proteomes" id="UP000198964">
    <property type="component" value="Unassembled WGS sequence"/>
</dbReference>
<dbReference type="AlphaFoldDB" id="A0A1I2IQU5"/>
<keyword evidence="9" id="KW-1185">Reference proteome</keyword>
<dbReference type="GO" id="GO:0007165">
    <property type="term" value="P:signal transduction"/>
    <property type="evidence" value="ECO:0007669"/>
    <property type="project" value="TreeGrafter"/>
</dbReference>
<dbReference type="PROSITE" id="PS50106">
    <property type="entry name" value="PDZ"/>
    <property type="match status" value="1"/>
</dbReference>
<dbReference type="PANTHER" id="PTHR32060">
    <property type="entry name" value="TAIL-SPECIFIC PROTEASE"/>
    <property type="match status" value="1"/>
</dbReference>
<reference evidence="8 9" key="1">
    <citation type="submission" date="2016-10" db="EMBL/GenBank/DDBJ databases">
        <authorList>
            <person name="de Groot N.N."/>
        </authorList>
    </citation>
    <scope>NUCLEOTIDE SEQUENCE [LARGE SCALE GENOMIC DNA]</scope>
    <source>
        <strain evidence="8 9">CGMCC 1.9156</strain>
    </source>
</reference>
<evidence type="ECO:0000256" key="2">
    <source>
        <dbReference type="ARBA" id="ARBA00022670"/>
    </source>
</evidence>
<dbReference type="SMART" id="SM00228">
    <property type="entry name" value="PDZ"/>
    <property type="match status" value="1"/>
</dbReference>
<evidence type="ECO:0000313" key="9">
    <source>
        <dbReference type="Proteomes" id="UP000198964"/>
    </source>
</evidence>
<comment type="similarity">
    <text evidence="1 5">Belongs to the peptidase S41A family.</text>
</comment>
<evidence type="ECO:0000256" key="3">
    <source>
        <dbReference type="ARBA" id="ARBA00022801"/>
    </source>
</evidence>
<name>A0A1I2IQU5_9BACT</name>
<dbReference type="SUPFAM" id="SSF52096">
    <property type="entry name" value="ClpP/crotonase"/>
    <property type="match status" value="1"/>
</dbReference>
<evidence type="ECO:0000313" key="8">
    <source>
        <dbReference type="EMBL" id="SFF44782.1"/>
    </source>
</evidence>
<proteinExistence type="inferred from homology"/>
<dbReference type="Gene3D" id="2.30.42.10">
    <property type="match status" value="1"/>
</dbReference>
<dbReference type="CDD" id="cd07560">
    <property type="entry name" value="Peptidase_S41_CPP"/>
    <property type="match status" value="1"/>
</dbReference>
<accession>A0A1I2IQU5</accession>
<dbReference type="RefSeq" id="WP_212733512.1">
    <property type="nucleotide sequence ID" value="NZ_FONW01000006.1"/>
</dbReference>
<dbReference type="InterPro" id="IPR001478">
    <property type="entry name" value="PDZ"/>
</dbReference>
<dbReference type="Gene3D" id="3.90.226.10">
    <property type="entry name" value="2-enoyl-CoA Hydratase, Chain A, domain 1"/>
    <property type="match status" value="1"/>
</dbReference>
<keyword evidence="2 5" id="KW-0645">Protease</keyword>
<dbReference type="STRING" id="655355.SAMN05216283_106200"/>
<dbReference type="InterPro" id="IPR029045">
    <property type="entry name" value="ClpP/crotonase-like_dom_sf"/>
</dbReference>
<dbReference type="PANTHER" id="PTHR32060:SF30">
    <property type="entry name" value="CARBOXY-TERMINAL PROCESSING PROTEASE CTPA"/>
    <property type="match status" value="1"/>
</dbReference>
<keyword evidence="3 5" id="KW-0378">Hydrolase</keyword>
<dbReference type="GO" id="GO:0006508">
    <property type="term" value="P:proteolysis"/>
    <property type="evidence" value="ECO:0007669"/>
    <property type="project" value="UniProtKB-KW"/>
</dbReference>
<dbReference type="GO" id="GO:0004175">
    <property type="term" value="F:endopeptidase activity"/>
    <property type="evidence" value="ECO:0007669"/>
    <property type="project" value="TreeGrafter"/>
</dbReference>
<dbReference type="NCBIfam" id="TIGR00225">
    <property type="entry name" value="prc"/>
    <property type="match status" value="1"/>
</dbReference>
<keyword evidence="4 5" id="KW-0720">Serine protease</keyword>
<keyword evidence="6" id="KW-0732">Signal</keyword>
<feature type="domain" description="PDZ" evidence="7">
    <location>
        <begin position="73"/>
        <end position="157"/>
    </location>
</feature>
<dbReference type="InterPro" id="IPR005151">
    <property type="entry name" value="Tail-specific_protease"/>
</dbReference>
<dbReference type="Gene3D" id="3.30.750.44">
    <property type="match status" value="1"/>
</dbReference>
<dbReference type="FunFam" id="2.30.42.10:FF:000063">
    <property type="entry name" value="Peptidase, S41 family"/>
    <property type="match status" value="1"/>
</dbReference>
<dbReference type="SUPFAM" id="SSF50156">
    <property type="entry name" value="PDZ domain-like"/>
    <property type="match status" value="1"/>
</dbReference>
<dbReference type="Pfam" id="PF17820">
    <property type="entry name" value="PDZ_6"/>
    <property type="match status" value="1"/>
</dbReference>
<dbReference type="InterPro" id="IPR004447">
    <property type="entry name" value="Peptidase_S41A"/>
</dbReference>
<dbReference type="GO" id="GO:0030288">
    <property type="term" value="C:outer membrane-bounded periplasmic space"/>
    <property type="evidence" value="ECO:0007669"/>
    <property type="project" value="TreeGrafter"/>
</dbReference>
<gene>
    <name evidence="8" type="ORF">SAMN05216283_106200</name>
</gene>
<dbReference type="SMART" id="SM00245">
    <property type="entry name" value="TSPc"/>
    <property type="match status" value="1"/>
</dbReference>
<dbReference type="InterPro" id="IPR041489">
    <property type="entry name" value="PDZ_6"/>
</dbReference>
<evidence type="ECO:0000256" key="5">
    <source>
        <dbReference type="RuleBase" id="RU004404"/>
    </source>
</evidence>
<evidence type="ECO:0000256" key="1">
    <source>
        <dbReference type="ARBA" id="ARBA00009179"/>
    </source>
</evidence>
<evidence type="ECO:0000256" key="6">
    <source>
        <dbReference type="SAM" id="SignalP"/>
    </source>
</evidence>
<dbReference type="Pfam" id="PF03572">
    <property type="entry name" value="Peptidase_S41"/>
    <property type="match status" value="1"/>
</dbReference>
<dbReference type="InterPro" id="IPR036034">
    <property type="entry name" value="PDZ_sf"/>
</dbReference>
<protein>
    <submittedName>
        <fullName evidence="8">Carboxyl-terminal processing protease</fullName>
    </submittedName>
</protein>
<feature type="chain" id="PRO_5011681379" evidence="6">
    <location>
        <begin position="28"/>
        <end position="537"/>
    </location>
</feature>
<organism evidence="8 9">
    <name type="scientific">Sunxiuqinia elliptica</name>
    <dbReference type="NCBI Taxonomy" id="655355"/>
    <lineage>
        <taxon>Bacteria</taxon>
        <taxon>Pseudomonadati</taxon>
        <taxon>Bacteroidota</taxon>
        <taxon>Bacteroidia</taxon>
        <taxon>Marinilabiliales</taxon>
        <taxon>Prolixibacteraceae</taxon>
        <taxon>Sunxiuqinia</taxon>
    </lineage>
</organism>
<evidence type="ECO:0000256" key="4">
    <source>
        <dbReference type="ARBA" id="ARBA00022825"/>
    </source>
</evidence>
<dbReference type="GO" id="GO:0008236">
    <property type="term" value="F:serine-type peptidase activity"/>
    <property type="evidence" value="ECO:0007669"/>
    <property type="project" value="UniProtKB-KW"/>
</dbReference>
<dbReference type="EMBL" id="FONW01000006">
    <property type="protein sequence ID" value="SFF44782.1"/>
    <property type="molecule type" value="Genomic_DNA"/>
</dbReference>
<dbReference type="CDD" id="cd06782">
    <property type="entry name" value="cpPDZ_CPP-like"/>
    <property type="match status" value="1"/>
</dbReference>